<dbReference type="AlphaFoldDB" id="A0A9P4U2L0"/>
<evidence type="ECO:0008006" key="3">
    <source>
        <dbReference type="Google" id="ProtNLM"/>
    </source>
</evidence>
<keyword evidence="2" id="KW-1185">Reference proteome</keyword>
<evidence type="ECO:0000313" key="1">
    <source>
        <dbReference type="EMBL" id="KAF2435889.1"/>
    </source>
</evidence>
<gene>
    <name evidence="1" type="ORF">EJ08DRAFT_293723</name>
</gene>
<dbReference type="Gene3D" id="3.40.390.10">
    <property type="entry name" value="Collagenase (Catalytic Domain)"/>
    <property type="match status" value="1"/>
</dbReference>
<name>A0A9P4U2L0_9PEZI</name>
<protein>
    <recommendedName>
        <fullName evidence="3">Peptidase M43 pregnancy-associated plasma-A domain-containing protein</fullName>
    </recommendedName>
</protein>
<sequence>MALYNISLQWSGLLDFDYNSSVSDVNISDPLSSKPYGTKAEQTVEFMTNTRAKGAGTLTVWIVNNILDKRGNNNIYTAFSIFPSMKKQQHDGIVIRLDALGSEKILGGFTGNGCGRPDSVSGGTLVHEFGHWMGLLHDFHLYESCPLDDLLSKTWSFRNTEVWYESAGRMGASVQCCMQDRCGDPGNGTVRAQNWMSYSPCRGTKDDGMTLRPDSFTASQKARMFAHFTYFRLRRTCNGQRQANKRDIANPDVRDIKRANVLADLLARNCSLAIQDVYNTKSIPLSKDVLANYSAAAVKQLENVSPKAERPPTVLFGHTDDWKIQ</sequence>
<dbReference type="OrthoDB" id="536211at2759"/>
<evidence type="ECO:0000313" key="2">
    <source>
        <dbReference type="Proteomes" id="UP000800235"/>
    </source>
</evidence>
<dbReference type="GO" id="GO:0008237">
    <property type="term" value="F:metallopeptidase activity"/>
    <property type="evidence" value="ECO:0007669"/>
    <property type="project" value="InterPro"/>
</dbReference>
<dbReference type="InterPro" id="IPR024079">
    <property type="entry name" value="MetalloPept_cat_dom_sf"/>
</dbReference>
<dbReference type="Proteomes" id="UP000800235">
    <property type="component" value="Unassembled WGS sequence"/>
</dbReference>
<accession>A0A9P4U2L0</accession>
<dbReference type="EMBL" id="MU007012">
    <property type="protein sequence ID" value="KAF2435889.1"/>
    <property type="molecule type" value="Genomic_DNA"/>
</dbReference>
<reference evidence="1" key="1">
    <citation type="journal article" date="2020" name="Stud. Mycol.">
        <title>101 Dothideomycetes genomes: a test case for predicting lifestyles and emergence of pathogens.</title>
        <authorList>
            <person name="Haridas S."/>
            <person name="Albert R."/>
            <person name="Binder M."/>
            <person name="Bloem J."/>
            <person name="Labutti K."/>
            <person name="Salamov A."/>
            <person name="Andreopoulos B."/>
            <person name="Baker S."/>
            <person name="Barry K."/>
            <person name="Bills G."/>
            <person name="Bluhm B."/>
            <person name="Cannon C."/>
            <person name="Castanera R."/>
            <person name="Culley D."/>
            <person name="Daum C."/>
            <person name="Ezra D."/>
            <person name="Gonzalez J."/>
            <person name="Henrissat B."/>
            <person name="Kuo A."/>
            <person name="Liang C."/>
            <person name="Lipzen A."/>
            <person name="Lutzoni F."/>
            <person name="Magnuson J."/>
            <person name="Mondo S."/>
            <person name="Nolan M."/>
            <person name="Ohm R."/>
            <person name="Pangilinan J."/>
            <person name="Park H.-J."/>
            <person name="Ramirez L."/>
            <person name="Alfaro M."/>
            <person name="Sun H."/>
            <person name="Tritt A."/>
            <person name="Yoshinaga Y."/>
            <person name="Zwiers L.-H."/>
            <person name="Turgeon B."/>
            <person name="Goodwin S."/>
            <person name="Spatafora J."/>
            <person name="Crous P."/>
            <person name="Grigoriev I."/>
        </authorList>
    </citation>
    <scope>NUCLEOTIDE SEQUENCE</scope>
    <source>
        <strain evidence="1">CBS 130266</strain>
    </source>
</reference>
<proteinExistence type="predicted"/>
<dbReference type="SUPFAM" id="SSF55486">
    <property type="entry name" value="Metalloproteases ('zincins'), catalytic domain"/>
    <property type="match status" value="1"/>
</dbReference>
<comment type="caution">
    <text evidence="1">The sequence shown here is derived from an EMBL/GenBank/DDBJ whole genome shotgun (WGS) entry which is preliminary data.</text>
</comment>
<organism evidence="1 2">
    <name type="scientific">Tothia fuscella</name>
    <dbReference type="NCBI Taxonomy" id="1048955"/>
    <lineage>
        <taxon>Eukaryota</taxon>
        <taxon>Fungi</taxon>
        <taxon>Dikarya</taxon>
        <taxon>Ascomycota</taxon>
        <taxon>Pezizomycotina</taxon>
        <taxon>Dothideomycetes</taxon>
        <taxon>Pleosporomycetidae</taxon>
        <taxon>Venturiales</taxon>
        <taxon>Cylindrosympodiaceae</taxon>
        <taxon>Tothia</taxon>
    </lineage>
</organism>